<keyword evidence="3" id="KW-1185">Reference proteome</keyword>
<dbReference type="GO" id="GO:0005524">
    <property type="term" value="F:ATP binding"/>
    <property type="evidence" value="ECO:0007669"/>
    <property type="project" value="InterPro"/>
</dbReference>
<name>A0A0C9TQ92_SPHS4</name>
<dbReference type="InterPro" id="IPR011009">
    <property type="entry name" value="Kinase-like_dom_sf"/>
</dbReference>
<sequence length="233" mass="26133">MSGISSGIKSLPAWTITKWDLDKEERPFASGFFSSVYKGVLRGREVAIKILDPKTPWILFQRQSAIWASLEPHPNILLFLGVSSATGNPPWFLVSPYMKNGNLVDFLKAKSSLGHQERYKNPSALRMLHEIATRMVYLHDKQVLHGDLRANDILIDDELRCVISDFGQSQLRGEISKLNPLPICGMLRWQAPEIINGEGTLTPQVDVYAFAIVCMELLGNGQQPWLGKDDDTV</sequence>
<evidence type="ECO:0000313" key="2">
    <source>
        <dbReference type="EMBL" id="KIJ32278.1"/>
    </source>
</evidence>
<evidence type="ECO:0000313" key="3">
    <source>
        <dbReference type="Proteomes" id="UP000054279"/>
    </source>
</evidence>
<gene>
    <name evidence="2" type="ORF">M422DRAFT_184717</name>
</gene>
<dbReference type="AlphaFoldDB" id="A0A0C9TQ92"/>
<dbReference type="EMBL" id="KN837229">
    <property type="protein sequence ID" value="KIJ32278.1"/>
    <property type="molecule type" value="Genomic_DNA"/>
</dbReference>
<dbReference type="InterPro" id="IPR000719">
    <property type="entry name" value="Prot_kinase_dom"/>
</dbReference>
<dbReference type="HOGENOM" id="CLU_1158034_0_0_1"/>
<dbReference type="PIRSF" id="PIRSF000654">
    <property type="entry name" value="Integrin-linked_kinase"/>
    <property type="match status" value="1"/>
</dbReference>
<evidence type="ECO:0000259" key="1">
    <source>
        <dbReference type="PROSITE" id="PS50011"/>
    </source>
</evidence>
<accession>A0A0C9TQ92</accession>
<dbReference type="Proteomes" id="UP000054279">
    <property type="component" value="Unassembled WGS sequence"/>
</dbReference>
<feature type="domain" description="Protein kinase" evidence="1">
    <location>
        <begin position="22"/>
        <end position="233"/>
    </location>
</feature>
<dbReference type="PROSITE" id="PS50011">
    <property type="entry name" value="PROTEIN_KINASE_DOM"/>
    <property type="match status" value="1"/>
</dbReference>
<dbReference type="InterPro" id="IPR051681">
    <property type="entry name" value="Ser/Thr_Kinases-Pseudokinases"/>
</dbReference>
<organism evidence="2 3">
    <name type="scientific">Sphaerobolus stellatus (strain SS14)</name>
    <dbReference type="NCBI Taxonomy" id="990650"/>
    <lineage>
        <taxon>Eukaryota</taxon>
        <taxon>Fungi</taxon>
        <taxon>Dikarya</taxon>
        <taxon>Basidiomycota</taxon>
        <taxon>Agaricomycotina</taxon>
        <taxon>Agaricomycetes</taxon>
        <taxon>Phallomycetidae</taxon>
        <taxon>Geastrales</taxon>
        <taxon>Sphaerobolaceae</taxon>
        <taxon>Sphaerobolus</taxon>
    </lineage>
</organism>
<protein>
    <recommendedName>
        <fullName evidence="1">Protein kinase domain-containing protein</fullName>
    </recommendedName>
</protein>
<reference evidence="2 3" key="1">
    <citation type="submission" date="2014-06" db="EMBL/GenBank/DDBJ databases">
        <title>Evolutionary Origins and Diversification of the Mycorrhizal Mutualists.</title>
        <authorList>
            <consortium name="DOE Joint Genome Institute"/>
            <consortium name="Mycorrhizal Genomics Consortium"/>
            <person name="Kohler A."/>
            <person name="Kuo A."/>
            <person name="Nagy L.G."/>
            <person name="Floudas D."/>
            <person name="Copeland A."/>
            <person name="Barry K.W."/>
            <person name="Cichocki N."/>
            <person name="Veneault-Fourrey C."/>
            <person name="LaButti K."/>
            <person name="Lindquist E.A."/>
            <person name="Lipzen A."/>
            <person name="Lundell T."/>
            <person name="Morin E."/>
            <person name="Murat C."/>
            <person name="Riley R."/>
            <person name="Ohm R."/>
            <person name="Sun H."/>
            <person name="Tunlid A."/>
            <person name="Henrissat B."/>
            <person name="Grigoriev I.V."/>
            <person name="Hibbett D.S."/>
            <person name="Martin F."/>
        </authorList>
    </citation>
    <scope>NUCLEOTIDE SEQUENCE [LARGE SCALE GENOMIC DNA]</scope>
    <source>
        <strain evidence="2 3">SS14</strain>
    </source>
</reference>
<dbReference type="PANTHER" id="PTHR44329">
    <property type="entry name" value="SERINE/THREONINE-PROTEIN KINASE TNNI3K-RELATED"/>
    <property type="match status" value="1"/>
</dbReference>
<dbReference type="PRINTS" id="PR00109">
    <property type="entry name" value="TYRKINASE"/>
</dbReference>
<dbReference type="SUPFAM" id="SSF56112">
    <property type="entry name" value="Protein kinase-like (PK-like)"/>
    <property type="match status" value="1"/>
</dbReference>
<dbReference type="Pfam" id="PF07714">
    <property type="entry name" value="PK_Tyr_Ser-Thr"/>
    <property type="match status" value="1"/>
</dbReference>
<dbReference type="PANTHER" id="PTHR44329:SF272">
    <property type="entry name" value="PROTEIN KINASE SUPERFAMILY PROTEIN"/>
    <property type="match status" value="1"/>
</dbReference>
<dbReference type="Gene3D" id="1.10.510.10">
    <property type="entry name" value="Transferase(Phosphotransferase) domain 1"/>
    <property type="match status" value="1"/>
</dbReference>
<dbReference type="InterPro" id="IPR001245">
    <property type="entry name" value="Ser-Thr/Tyr_kinase_cat_dom"/>
</dbReference>
<proteinExistence type="predicted"/>
<dbReference type="GO" id="GO:0004674">
    <property type="term" value="F:protein serine/threonine kinase activity"/>
    <property type="evidence" value="ECO:0007669"/>
    <property type="project" value="TreeGrafter"/>
</dbReference>
<dbReference type="OrthoDB" id="1668230at2759"/>